<dbReference type="InterPro" id="IPR039901">
    <property type="entry name" value="Kdotransferase"/>
</dbReference>
<comment type="subcellular location">
    <subcellularLocation>
        <location evidence="8">Cell membrane</location>
    </subcellularLocation>
</comment>
<dbReference type="AlphaFoldDB" id="A0A563DFD5"/>
<dbReference type="Pfam" id="PF04413">
    <property type="entry name" value="Glycos_transf_N"/>
    <property type="match status" value="1"/>
</dbReference>
<feature type="domain" description="3-deoxy-D-manno-octulosonic-acid transferase N-terminal" evidence="9">
    <location>
        <begin position="42"/>
        <end position="207"/>
    </location>
</feature>
<reference evidence="10 11" key="1">
    <citation type="submission" date="2019-02" db="EMBL/GenBank/DDBJ databases">
        <title>Apibacter muscae sp. nov.: a novel member of the house fly microbiota.</title>
        <authorList>
            <person name="Park R."/>
        </authorList>
    </citation>
    <scope>NUCLEOTIDE SEQUENCE [LARGE SCALE GENOMIC DNA]</scope>
    <source>
        <strain evidence="10 11">AL1</strain>
    </source>
</reference>
<dbReference type="EMBL" id="SELH01000016">
    <property type="protein sequence ID" value="TWP28988.1"/>
    <property type="molecule type" value="Genomic_DNA"/>
</dbReference>
<evidence type="ECO:0000256" key="6">
    <source>
        <dbReference type="ARBA" id="ARBA00049183"/>
    </source>
</evidence>
<proteinExistence type="inferred from homology"/>
<protein>
    <recommendedName>
        <fullName evidence="3 8">3-deoxy-D-manno-octulosonic acid transferase</fullName>
        <shortName evidence="8">Kdo transferase</shortName>
        <ecNumber evidence="2 8">2.4.99.12</ecNumber>
    </recommendedName>
    <alternativeName>
        <fullName evidence="5 8">Lipid IV(A) 3-deoxy-D-manno-octulosonic acid transferase</fullName>
    </alternativeName>
</protein>
<dbReference type="PANTHER" id="PTHR42755">
    <property type="entry name" value="3-DEOXY-MANNO-OCTULOSONATE CYTIDYLYLTRANSFERASE"/>
    <property type="match status" value="1"/>
</dbReference>
<dbReference type="InterPro" id="IPR038107">
    <property type="entry name" value="Glycos_transf_N_sf"/>
</dbReference>
<dbReference type="Gene3D" id="3.40.50.11720">
    <property type="entry name" value="3-Deoxy-D-manno-octulosonic-acid transferase, N-terminal domain"/>
    <property type="match status" value="1"/>
</dbReference>
<dbReference type="GO" id="GO:0005886">
    <property type="term" value="C:plasma membrane"/>
    <property type="evidence" value="ECO:0007669"/>
    <property type="project" value="UniProtKB-SubCell"/>
</dbReference>
<sequence length="415" mass="47563">MNPTFYNLGIQLLGMGMKLASLFHPKAKLWIQGRKNVFTHIQSKISKNDKVIWMHASSLGEYEQGLPVLNALKDRYPNYKFAVSFFSPSGYEVVKDKSWADVIFYLPLDTSLNAKELIKALHPSCAIFVKYDFWFHLLNELSKNKIQTIFISSIFRENQIYFKPNGKWMVSILKKINHFFVQNDKSLYLLNSIHITQATVAGDTRFDRVKMLLNLKHDLPWLAQFKQNNTLIVAGSTWKKDDELFINFINSNTNKKLKFVIAPHNMNKEYFIDLKNKFNCKVLFYSEINPELDLSDFSVLILDTIGILNSVYSYGDISYVGGGFGKEGVHNVLEPAVYKQPVIFGPIYDKFIEAKELSNSNGGIVIKNQSEFNSIVSSLVLDPDYRNSLGGKAQNYILNKPNSTQIIVDYLDNQL</sequence>
<dbReference type="GO" id="GO:0009244">
    <property type="term" value="P:lipopolysaccharide core region biosynthetic process"/>
    <property type="evidence" value="ECO:0007669"/>
    <property type="project" value="UniProtKB-UniRule"/>
</dbReference>
<keyword evidence="8" id="KW-0472">Membrane</keyword>
<evidence type="ECO:0000256" key="2">
    <source>
        <dbReference type="ARBA" id="ARBA00012621"/>
    </source>
</evidence>
<dbReference type="Proteomes" id="UP000319499">
    <property type="component" value="Unassembled WGS sequence"/>
</dbReference>
<dbReference type="EC" id="2.4.99.12" evidence="2 8"/>
<dbReference type="SUPFAM" id="SSF53756">
    <property type="entry name" value="UDP-Glycosyltransferase/glycogen phosphorylase"/>
    <property type="match status" value="1"/>
</dbReference>
<keyword evidence="8" id="KW-1003">Cell membrane</keyword>
<comment type="catalytic activity">
    <reaction evidence="6 8">
        <text>lipid IVA (E. coli) + CMP-3-deoxy-beta-D-manno-octulosonate = alpha-Kdo-(2-&gt;6)-lipid IVA (E. coli) + CMP + H(+)</text>
        <dbReference type="Rhea" id="RHEA:28066"/>
        <dbReference type="ChEBI" id="CHEBI:15378"/>
        <dbReference type="ChEBI" id="CHEBI:58603"/>
        <dbReference type="ChEBI" id="CHEBI:60364"/>
        <dbReference type="ChEBI" id="CHEBI:60377"/>
        <dbReference type="ChEBI" id="CHEBI:85987"/>
        <dbReference type="EC" id="2.4.99.12"/>
    </reaction>
</comment>
<comment type="similarity">
    <text evidence="8">Belongs to the glycosyltransferase group 1 family.</text>
</comment>
<evidence type="ECO:0000313" key="11">
    <source>
        <dbReference type="Proteomes" id="UP000319499"/>
    </source>
</evidence>
<dbReference type="PANTHER" id="PTHR42755:SF1">
    <property type="entry name" value="3-DEOXY-D-MANNO-OCTULOSONIC ACID TRANSFERASE, MITOCHONDRIAL-RELATED"/>
    <property type="match status" value="1"/>
</dbReference>
<dbReference type="UniPathway" id="UPA00958"/>
<evidence type="ECO:0000313" key="10">
    <source>
        <dbReference type="EMBL" id="TWP28988.1"/>
    </source>
</evidence>
<dbReference type="Gene3D" id="3.40.50.2000">
    <property type="entry name" value="Glycogen Phosphorylase B"/>
    <property type="match status" value="1"/>
</dbReference>
<evidence type="ECO:0000256" key="1">
    <source>
        <dbReference type="ARBA" id="ARBA00004713"/>
    </source>
</evidence>
<dbReference type="InterPro" id="IPR007507">
    <property type="entry name" value="Glycos_transf_N"/>
</dbReference>
<evidence type="ECO:0000256" key="8">
    <source>
        <dbReference type="RuleBase" id="RU365103"/>
    </source>
</evidence>
<name>A0A563DFD5_9FLAO</name>
<dbReference type="GO" id="GO:0009245">
    <property type="term" value="P:lipid A biosynthetic process"/>
    <property type="evidence" value="ECO:0007669"/>
    <property type="project" value="TreeGrafter"/>
</dbReference>
<evidence type="ECO:0000256" key="5">
    <source>
        <dbReference type="ARBA" id="ARBA00031445"/>
    </source>
</evidence>
<evidence type="ECO:0000256" key="3">
    <source>
        <dbReference type="ARBA" id="ARBA00019077"/>
    </source>
</evidence>
<dbReference type="GO" id="GO:0043842">
    <property type="term" value="F:Kdo transferase activity"/>
    <property type="evidence" value="ECO:0007669"/>
    <property type="project" value="UniProtKB-EC"/>
</dbReference>
<dbReference type="OrthoDB" id="9789797at2"/>
<feature type="active site" description="Proton acceptor" evidence="7">
    <location>
        <position position="61"/>
    </location>
</feature>
<accession>A0A563DFD5</accession>
<keyword evidence="8" id="KW-0448">Lipopolysaccharide biosynthesis</keyword>
<evidence type="ECO:0000256" key="7">
    <source>
        <dbReference type="PIRSR" id="PIRSR639901-1"/>
    </source>
</evidence>
<organism evidence="10 11">
    <name type="scientific">Apibacter muscae</name>
    <dbReference type="NCBI Taxonomy" id="2509004"/>
    <lineage>
        <taxon>Bacteria</taxon>
        <taxon>Pseudomonadati</taxon>
        <taxon>Bacteroidota</taxon>
        <taxon>Flavobacteriia</taxon>
        <taxon>Flavobacteriales</taxon>
        <taxon>Weeksellaceae</taxon>
        <taxon>Apibacter</taxon>
    </lineage>
</organism>
<dbReference type="RefSeq" id="WP_146292037.1">
    <property type="nucleotide sequence ID" value="NZ_SELH01000016.1"/>
</dbReference>
<comment type="pathway">
    <text evidence="1 8">Bacterial outer membrane biogenesis; LPS core biosynthesis.</text>
</comment>
<evidence type="ECO:0000256" key="4">
    <source>
        <dbReference type="ARBA" id="ARBA00022679"/>
    </source>
</evidence>
<keyword evidence="11" id="KW-1185">Reference proteome</keyword>
<comment type="function">
    <text evidence="8">Involved in lipopolysaccharide (LPS) biosynthesis. Catalyzes the transfer of 3-deoxy-D-manno-octulosonate (Kdo) residue(s) from CMP-Kdo to lipid IV(A), the tetraacyldisaccharide-1,4'-bisphosphate precursor of lipid A.</text>
</comment>
<evidence type="ECO:0000259" key="9">
    <source>
        <dbReference type="Pfam" id="PF04413"/>
    </source>
</evidence>
<gene>
    <name evidence="10" type="ORF">ETU09_03895</name>
</gene>
<comment type="caution">
    <text evidence="10">The sequence shown here is derived from an EMBL/GenBank/DDBJ whole genome shotgun (WGS) entry which is preliminary data.</text>
</comment>
<keyword evidence="4 8" id="KW-0808">Transferase</keyword>